<sequence length="57" mass="6242">MKTKNLEKLVAFSIKNDAVMRSIVGGIEVPAEPTTDSTKKDVDSEKQDSASNDHYDS</sequence>
<reference evidence="2 3" key="1">
    <citation type="submission" date="2019-11" db="EMBL/GenBank/DDBJ databases">
        <title>Pedobacter petrophilus genome.</title>
        <authorList>
            <person name="Feldbauer M.J."/>
            <person name="Newman J.D."/>
        </authorList>
    </citation>
    <scope>NUCLEOTIDE SEQUENCE [LARGE SCALE GENOMIC DNA]</scope>
    <source>
        <strain evidence="2 3">LMG 29686</strain>
    </source>
</reference>
<feature type="compositionally biased region" description="Basic and acidic residues" evidence="1">
    <location>
        <begin position="37"/>
        <end position="57"/>
    </location>
</feature>
<name>A0A7K0FT90_9SPHI</name>
<organism evidence="2 3">
    <name type="scientific">Pedobacter petrophilus</name>
    <dbReference type="NCBI Taxonomy" id="1908241"/>
    <lineage>
        <taxon>Bacteria</taxon>
        <taxon>Pseudomonadati</taxon>
        <taxon>Bacteroidota</taxon>
        <taxon>Sphingobacteriia</taxon>
        <taxon>Sphingobacteriales</taxon>
        <taxon>Sphingobacteriaceae</taxon>
        <taxon>Pedobacter</taxon>
    </lineage>
</organism>
<gene>
    <name evidence="2" type="ORF">GJU39_00140</name>
</gene>
<evidence type="ECO:0000256" key="1">
    <source>
        <dbReference type="SAM" id="MobiDB-lite"/>
    </source>
</evidence>
<protein>
    <submittedName>
        <fullName evidence="2">Uncharacterized protein</fullName>
    </submittedName>
</protein>
<evidence type="ECO:0000313" key="2">
    <source>
        <dbReference type="EMBL" id="MRX74480.1"/>
    </source>
</evidence>
<dbReference type="Proteomes" id="UP000487757">
    <property type="component" value="Unassembled WGS sequence"/>
</dbReference>
<dbReference type="RefSeq" id="WP_154278645.1">
    <property type="nucleotide sequence ID" value="NZ_JBHUJQ010000001.1"/>
</dbReference>
<comment type="caution">
    <text evidence="2">The sequence shown here is derived from an EMBL/GenBank/DDBJ whole genome shotgun (WGS) entry which is preliminary data.</text>
</comment>
<dbReference type="EMBL" id="WKKH01000001">
    <property type="protein sequence ID" value="MRX74480.1"/>
    <property type="molecule type" value="Genomic_DNA"/>
</dbReference>
<proteinExistence type="predicted"/>
<feature type="region of interest" description="Disordered" evidence="1">
    <location>
        <begin position="27"/>
        <end position="57"/>
    </location>
</feature>
<evidence type="ECO:0000313" key="3">
    <source>
        <dbReference type="Proteomes" id="UP000487757"/>
    </source>
</evidence>
<dbReference type="AlphaFoldDB" id="A0A7K0FT90"/>
<accession>A0A7K0FT90</accession>
<keyword evidence="3" id="KW-1185">Reference proteome</keyword>